<comment type="similarity">
    <text evidence="2">Belongs to the transposase mutator family.</text>
</comment>
<dbReference type="InterPro" id="IPR001207">
    <property type="entry name" value="Transposase_mutator"/>
</dbReference>
<proteinExistence type="inferred from homology"/>
<keyword evidence="3" id="KW-0815">Transposition</keyword>
<gene>
    <name evidence="6" type="ORF">WT56_29735</name>
</gene>
<keyword evidence="4" id="KW-0238">DNA-binding</keyword>
<evidence type="ECO:0008006" key="8">
    <source>
        <dbReference type="Google" id="ProtNLM"/>
    </source>
</evidence>
<dbReference type="GO" id="GO:0003677">
    <property type="term" value="F:DNA binding"/>
    <property type="evidence" value="ECO:0007669"/>
    <property type="project" value="UniProtKB-KW"/>
</dbReference>
<dbReference type="Proteomes" id="UP000062912">
    <property type="component" value="Unassembled WGS sequence"/>
</dbReference>
<evidence type="ECO:0000313" key="7">
    <source>
        <dbReference type="Proteomes" id="UP000062912"/>
    </source>
</evidence>
<comment type="function">
    <text evidence="1">Required for the transposition of the insertion element.</text>
</comment>
<protein>
    <recommendedName>
        <fullName evidence="8">Transposase</fullName>
    </recommendedName>
</protein>
<evidence type="ECO:0000256" key="5">
    <source>
        <dbReference type="ARBA" id="ARBA00023172"/>
    </source>
</evidence>
<dbReference type="GO" id="GO:0004803">
    <property type="term" value="F:transposase activity"/>
    <property type="evidence" value="ECO:0007669"/>
    <property type="project" value="InterPro"/>
</dbReference>
<keyword evidence="5" id="KW-0233">DNA recombination</keyword>
<evidence type="ECO:0000313" key="6">
    <source>
        <dbReference type="EMBL" id="KWF20841.1"/>
    </source>
</evidence>
<sequence>MSNAAGRTYPHRTYAQEFKQQVISEAAESLTLKLRGVQEIRIAVVDGPKSFPEAINKVFPEMTI</sequence>
<dbReference type="EMBL" id="LPJR01000076">
    <property type="protein sequence ID" value="KWF20841.1"/>
    <property type="molecule type" value="Genomic_DNA"/>
</dbReference>
<evidence type="ECO:0000256" key="3">
    <source>
        <dbReference type="ARBA" id="ARBA00022578"/>
    </source>
</evidence>
<dbReference type="Pfam" id="PF00872">
    <property type="entry name" value="Transposase_mut"/>
    <property type="match status" value="1"/>
</dbReference>
<reference evidence="6 7" key="1">
    <citation type="submission" date="2015-11" db="EMBL/GenBank/DDBJ databases">
        <title>Expanding the genomic diversity of Burkholderia species for the development of highly accurate diagnostics.</title>
        <authorList>
            <person name="Sahl J."/>
            <person name="Keim P."/>
            <person name="Wagner D."/>
        </authorList>
    </citation>
    <scope>NUCLEOTIDE SEQUENCE [LARGE SCALE GENOMIC DNA]</scope>
    <source>
        <strain evidence="6 7">MSMB368WGS</strain>
    </source>
</reference>
<comment type="caution">
    <text evidence="6">The sequence shown here is derived from an EMBL/GenBank/DDBJ whole genome shotgun (WGS) entry which is preliminary data.</text>
</comment>
<evidence type="ECO:0000256" key="1">
    <source>
        <dbReference type="ARBA" id="ARBA00002190"/>
    </source>
</evidence>
<organism evidence="6 7">
    <name type="scientific">Burkholderia pseudomultivorans</name>
    <dbReference type="NCBI Taxonomy" id="1207504"/>
    <lineage>
        <taxon>Bacteria</taxon>
        <taxon>Pseudomonadati</taxon>
        <taxon>Pseudomonadota</taxon>
        <taxon>Betaproteobacteria</taxon>
        <taxon>Burkholderiales</taxon>
        <taxon>Burkholderiaceae</taxon>
        <taxon>Burkholderia</taxon>
        <taxon>Burkholderia cepacia complex</taxon>
    </lineage>
</organism>
<accession>A0A132E900</accession>
<dbReference type="GO" id="GO:0006313">
    <property type="term" value="P:DNA transposition"/>
    <property type="evidence" value="ECO:0007669"/>
    <property type="project" value="InterPro"/>
</dbReference>
<evidence type="ECO:0000256" key="4">
    <source>
        <dbReference type="ARBA" id="ARBA00023125"/>
    </source>
</evidence>
<evidence type="ECO:0000256" key="2">
    <source>
        <dbReference type="ARBA" id="ARBA00010961"/>
    </source>
</evidence>
<dbReference type="AlphaFoldDB" id="A0A132E900"/>
<name>A0A132E900_9BURK</name>